<dbReference type="AlphaFoldDB" id="A0A367Y1P7"/>
<feature type="transmembrane region" description="Helical" evidence="9">
    <location>
        <begin position="177"/>
        <end position="199"/>
    </location>
</feature>
<dbReference type="GO" id="GO:0005524">
    <property type="term" value="F:ATP binding"/>
    <property type="evidence" value="ECO:0007669"/>
    <property type="project" value="UniProtKB-KW"/>
</dbReference>
<dbReference type="SUPFAM" id="SSF55874">
    <property type="entry name" value="ATPase domain of HSP90 chaperone/DNA topoisomerase II/histidine kinase"/>
    <property type="match status" value="1"/>
</dbReference>
<dbReference type="PANTHER" id="PTHR24421:SF10">
    <property type="entry name" value="NITRATE_NITRITE SENSOR PROTEIN NARQ"/>
    <property type="match status" value="1"/>
</dbReference>
<protein>
    <recommendedName>
        <fullName evidence="2">histidine kinase</fullName>
        <ecNumber evidence="2">2.7.13.3</ecNumber>
    </recommendedName>
</protein>
<keyword evidence="12" id="KW-1185">Reference proteome</keyword>
<organism evidence="11 12">
    <name type="scientific">Microbacterium sorbitolivorans</name>
    <dbReference type="NCBI Taxonomy" id="1867410"/>
    <lineage>
        <taxon>Bacteria</taxon>
        <taxon>Bacillati</taxon>
        <taxon>Actinomycetota</taxon>
        <taxon>Actinomycetes</taxon>
        <taxon>Micrococcales</taxon>
        <taxon>Microbacteriaceae</taxon>
        <taxon>Microbacterium</taxon>
    </lineage>
</organism>
<evidence type="ECO:0000256" key="5">
    <source>
        <dbReference type="ARBA" id="ARBA00022741"/>
    </source>
</evidence>
<dbReference type="Gene3D" id="1.20.5.1930">
    <property type="match status" value="1"/>
</dbReference>
<proteinExistence type="predicted"/>
<evidence type="ECO:0000256" key="4">
    <source>
        <dbReference type="ARBA" id="ARBA00022679"/>
    </source>
</evidence>
<evidence type="ECO:0000256" key="6">
    <source>
        <dbReference type="ARBA" id="ARBA00022777"/>
    </source>
</evidence>
<keyword evidence="9" id="KW-0812">Transmembrane</keyword>
<dbReference type="OrthoDB" id="227596at2"/>
<dbReference type="CDD" id="cd16917">
    <property type="entry name" value="HATPase_UhpB-NarQ-NarX-like"/>
    <property type="match status" value="1"/>
</dbReference>
<dbReference type="GO" id="GO:0000155">
    <property type="term" value="F:phosphorelay sensor kinase activity"/>
    <property type="evidence" value="ECO:0007669"/>
    <property type="project" value="InterPro"/>
</dbReference>
<dbReference type="EC" id="2.7.13.3" evidence="2"/>
<keyword evidence="9" id="KW-1133">Transmembrane helix</keyword>
<keyword evidence="9" id="KW-0472">Membrane</keyword>
<dbReference type="InterPro" id="IPR011712">
    <property type="entry name" value="Sig_transdc_His_kin_sub3_dim/P"/>
</dbReference>
<name>A0A367Y1P7_9MICO</name>
<dbReference type="PANTHER" id="PTHR24421">
    <property type="entry name" value="NITRATE/NITRITE SENSOR PROTEIN NARX-RELATED"/>
    <property type="match status" value="1"/>
</dbReference>
<dbReference type="EMBL" id="QORO01000002">
    <property type="protein sequence ID" value="RCK59758.1"/>
    <property type="molecule type" value="Genomic_DNA"/>
</dbReference>
<feature type="transmembrane region" description="Helical" evidence="9">
    <location>
        <begin position="140"/>
        <end position="157"/>
    </location>
</feature>
<keyword evidence="6" id="KW-0418">Kinase</keyword>
<dbReference type="Pfam" id="PF07730">
    <property type="entry name" value="HisKA_3"/>
    <property type="match status" value="1"/>
</dbReference>
<keyword evidence="5" id="KW-0547">Nucleotide-binding</keyword>
<comment type="catalytic activity">
    <reaction evidence="1">
        <text>ATP + protein L-histidine = ADP + protein N-phospho-L-histidine.</text>
        <dbReference type="EC" id="2.7.13.3"/>
    </reaction>
</comment>
<evidence type="ECO:0000256" key="8">
    <source>
        <dbReference type="ARBA" id="ARBA00023012"/>
    </source>
</evidence>
<evidence type="ECO:0000256" key="1">
    <source>
        <dbReference type="ARBA" id="ARBA00000085"/>
    </source>
</evidence>
<accession>A0A367Y1P7</accession>
<dbReference type="InterPro" id="IPR036890">
    <property type="entry name" value="HATPase_C_sf"/>
</dbReference>
<feature type="domain" description="Signal transduction histidine kinase subgroup 3 dimerisation and phosphoacceptor" evidence="10">
    <location>
        <begin position="231"/>
        <end position="296"/>
    </location>
</feature>
<dbReference type="Proteomes" id="UP000253508">
    <property type="component" value="Unassembled WGS sequence"/>
</dbReference>
<comment type="caution">
    <text evidence="11">The sequence shown here is derived from an EMBL/GenBank/DDBJ whole genome shotgun (WGS) entry which is preliminary data.</text>
</comment>
<dbReference type="GO" id="GO:0016020">
    <property type="term" value="C:membrane"/>
    <property type="evidence" value="ECO:0007669"/>
    <property type="project" value="InterPro"/>
</dbReference>
<keyword evidence="8" id="KW-0902">Two-component regulatory system</keyword>
<evidence type="ECO:0000256" key="7">
    <source>
        <dbReference type="ARBA" id="ARBA00022840"/>
    </source>
</evidence>
<keyword evidence="7" id="KW-0067">ATP-binding</keyword>
<evidence type="ECO:0000259" key="10">
    <source>
        <dbReference type="Pfam" id="PF07730"/>
    </source>
</evidence>
<evidence type="ECO:0000313" key="12">
    <source>
        <dbReference type="Proteomes" id="UP000253508"/>
    </source>
</evidence>
<dbReference type="GO" id="GO:0046983">
    <property type="term" value="F:protein dimerization activity"/>
    <property type="evidence" value="ECO:0007669"/>
    <property type="project" value="InterPro"/>
</dbReference>
<feature type="transmembrane region" description="Helical" evidence="9">
    <location>
        <begin position="105"/>
        <end position="128"/>
    </location>
</feature>
<evidence type="ECO:0000256" key="9">
    <source>
        <dbReference type="SAM" id="Phobius"/>
    </source>
</evidence>
<evidence type="ECO:0000256" key="2">
    <source>
        <dbReference type="ARBA" id="ARBA00012438"/>
    </source>
</evidence>
<keyword evidence="4" id="KW-0808">Transferase</keyword>
<gene>
    <name evidence="11" type="ORF">DTO57_06205</name>
</gene>
<evidence type="ECO:0000313" key="11">
    <source>
        <dbReference type="EMBL" id="RCK59758.1"/>
    </source>
</evidence>
<keyword evidence="3" id="KW-0597">Phosphoprotein</keyword>
<dbReference type="Gene3D" id="3.30.565.10">
    <property type="entry name" value="Histidine kinase-like ATPase, C-terminal domain"/>
    <property type="match status" value="1"/>
</dbReference>
<reference evidence="11 12" key="1">
    <citation type="submission" date="2018-07" db="EMBL/GenBank/DDBJ databases">
        <title>Microbacterium endoborsara sp. nov., a novel actinobacterium isolated from Borszczowia aralocaspica.</title>
        <authorList>
            <person name="An D."/>
        </authorList>
    </citation>
    <scope>NUCLEOTIDE SEQUENCE [LARGE SCALE GENOMIC DNA]</scope>
    <source>
        <strain evidence="11 12">C1.15228</strain>
    </source>
</reference>
<sequence>MGRSARIRPADRPPFAAGRPTRMSALASIVRHMSDTRVPVVGRMTRRGWSTTLFVVGAAFETVGMGNIPGMITDWDSVATDQSTFYWAIALGLWVTVYFRREYPLMPIVAGGLLALAGSSYSLLLIGLHHQVQRSSPKRARLMIGVAIVAVTASMLRDIFTPWGDQVAEFFADDRASLAPTLVLGIGSIATFLLITLLARSRRESAVLRDRVDHEQGRASELSDEVARQGERERIAREMHDTLASRLAAVALQGDELALAVSQGDPDVDSIARSLRHDARQSLDDLRGLLGELREGPAADYDPSRHSMRRIGELVRSARAAGTQVDAMILVDGVERAAAVLDHTVFRVVQESLTNAMKHAAHAPVSISVEATPATGVHVRVANPVGRPSAVAAHGSGRGILGIRERVARLGGTCEIGERGGEFVVQVNLPWVEVAPA</sequence>
<evidence type="ECO:0000256" key="3">
    <source>
        <dbReference type="ARBA" id="ARBA00022553"/>
    </source>
</evidence>
<dbReference type="InterPro" id="IPR050482">
    <property type="entry name" value="Sensor_HK_TwoCompSys"/>
</dbReference>